<evidence type="ECO:0000313" key="5">
    <source>
        <dbReference type="Proteomes" id="UP001180020"/>
    </source>
</evidence>
<dbReference type="SUPFAM" id="SSF48371">
    <property type="entry name" value="ARM repeat"/>
    <property type="match status" value="1"/>
</dbReference>
<gene>
    <name evidence="4" type="ORF">QJS10_CPA02g01263</name>
</gene>
<dbReference type="PROSITE" id="PS50176">
    <property type="entry name" value="ARM_REPEAT"/>
    <property type="match status" value="2"/>
</dbReference>
<dbReference type="InterPro" id="IPR011989">
    <property type="entry name" value="ARM-like"/>
</dbReference>
<dbReference type="Gene3D" id="1.25.10.10">
    <property type="entry name" value="Leucine-rich Repeat Variant"/>
    <property type="match status" value="2"/>
</dbReference>
<evidence type="ECO:0000313" key="4">
    <source>
        <dbReference type="EMBL" id="KAK1322805.1"/>
    </source>
</evidence>
<proteinExistence type="predicted"/>
<dbReference type="InterPro" id="IPR000225">
    <property type="entry name" value="Armadillo"/>
</dbReference>
<comment type="caution">
    <text evidence="4">The sequence shown here is derived from an EMBL/GenBank/DDBJ whole genome shotgun (WGS) entry which is preliminary data.</text>
</comment>
<reference evidence="4" key="2">
    <citation type="submission" date="2023-06" db="EMBL/GenBank/DDBJ databases">
        <authorList>
            <person name="Ma L."/>
            <person name="Liu K.-W."/>
            <person name="Li Z."/>
            <person name="Hsiao Y.-Y."/>
            <person name="Qi Y."/>
            <person name="Fu T."/>
            <person name="Tang G."/>
            <person name="Zhang D."/>
            <person name="Sun W.-H."/>
            <person name="Liu D.-K."/>
            <person name="Li Y."/>
            <person name="Chen G.-Z."/>
            <person name="Liu X.-D."/>
            <person name="Liao X.-Y."/>
            <person name="Jiang Y.-T."/>
            <person name="Yu X."/>
            <person name="Hao Y."/>
            <person name="Huang J."/>
            <person name="Zhao X.-W."/>
            <person name="Ke S."/>
            <person name="Chen Y.-Y."/>
            <person name="Wu W.-L."/>
            <person name="Hsu J.-L."/>
            <person name="Lin Y.-F."/>
            <person name="Huang M.-D."/>
            <person name="Li C.-Y."/>
            <person name="Huang L."/>
            <person name="Wang Z.-W."/>
            <person name="Zhao X."/>
            <person name="Zhong W.-Y."/>
            <person name="Peng D.-H."/>
            <person name="Ahmad S."/>
            <person name="Lan S."/>
            <person name="Zhang J.-S."/>
            <person name="Tsai W.-C."/>
            <person name="Van De Peer Y."/>
            <person name="Liu Z.-J."/>
        </authorList>
    </citation>
    <scope>NUCLEOTIDE SEQUENCE</scope>
    <source>
        <strain evidence="4">CP</strain>
        <tissue evidence="4">Leaves</tissue>
    </source>
</reference>
<dbReference type="PANTHER" id="PTHR46700:SF1">
    <property type="entry name" value="ARM REPEAT SUPERFAMILY PROTEIN"/>
    <property type="match status" value="1"/>
</dbReference>
<dbReference type="AlphaFoldDB" id="A0AAV9FA04"/>
<keyword evidence="5" id="KW-1185">Reference proteome</keyword>
<dbReference type="Pfam" id="PF25598">
    <property type="entry name" value="ARM_PUB"/>
    <property type="match status" value="1"/>
</dbReference>
<accession>A0AAV9FA04</accession>
<name>A0AAV9FA04_ACOCL</name>
<feature type="repeat" description="ARM" evidence="1">
    <location>
        <begin position="124"/>
        <end position="166"/>
    </location>
</feature>
<evidence type="ECO:0000256" key="2">
    <source>
        <dbReference type="SAM" id="Coils"/>
    </source>
</evidence>
<feature type="domain" description="U-box" evidence="3">
    <location>
        <begin position="95"/>
        <end position="363"/>
    </location>
</feature>
<dbReference type="Proteomes" id="UP001180020">
    <property type="component" value="Unassembled WGS sequence"/>
</dbReference>
<protein>
    <recommendedName>
        <fullName evidence="3">U-box domain-containing protein</fullName>
    </recommendedName>
</protein>
<sequence>MRKRDRTNPLNLHRHIWPVFRRKLFDAVSCGASRRWRDEIPETKPPPPRPRSDNRLSELLRSEAGEEDRPALSEEEARRKTEALEGLQRVVRELQEERAAEAAAEVRRLARADADARRTFALLGAIPPLIGLLESGDPDLVVSSLYALLNLGIGNDMNKAAIVQAGALHKMLRLVEEEDAAGTVSEAVAANLLGLSALDSNKPVVGAAPGAIRFLVTTAFGSASETAPPQTRQDSLRALLNLSLSPANAQGLLESGLVEPLLRSLFDDDDDVGSSERALSILGNLASTPEGRRAIAAAPDGIPTLIDALGWAESPGCQEKAAYVLMVMAHKSYADRTSMVESGIVSALLELTLMGTTLAQKRASRILESLRVGKGNMVLEGAVSAPLEAGLSTEGPKKAVALGGEDEGEGGEAMVSEERKAVKQLVQQSLQSNMRRIARRANLNLPAEMVVPSDRFRALASAAGSSTSKSLPF</sequence>
<dbReference type="InterPro" id="IPR016024">
    <property type="entry name" value="ARM-type_fold"/>
</dbReference>
<evidence type="ECO:0000256" key="1">
    <source>
        <dbReference type="PROSITE-ProRule" id="PRU00259"/>
    </source>
</evidence>
<dbReference type="SMART" id="SM00185">
    <property type="entry name" value="ARM"/>
    <property type="match status" value="4"/>
</dbReference>
<dbReference type="EMBL" id="JAUJYO010000002">
    <property type="protein sequence ID" value="KAK1322805.1"/>
    <property type="molecule type" value="Genomic_DNA"/>
</dbReference>
<evidence type="ECO:0000259" key="3">
    <source>
        <dbReference type="Pfam" id="PF25598"/>
    </source>
</evidence>
<reference evidence="4" key="1">
    <citation type="journal article" date="2023" name="Nat. Commun.">
        <title>Diploid and tetraploid genomes of Acorus and the evolution of monocots.</title>
        <authorList>
            <person name="Ma L."/>
            <person name="Liu K.W."/>
            <person name="Li Z."/>
            <person name="Hsiao Y.Y."/>
            <person name="Qi Y."/>
            <person name="Fu T."/>
            <person name="Tang G.D."/>
            <person name="Zhang D."/>
            <person name="Sun W.H."/>
            <person name="Liu D.K."/>
            <person name="Li Y."/>
            <person name="Chen G.Z."/>
            <person name="Liu X.D."/>
            <person name="Liao X.Y."/>
            <person name="Jiang Y.T."/>
            <person name="Yu X."/>
            <person name="Hao Y."/>
            <person name="Huang J."/>
            <person name="Zhao X.W."/>
            <person name="Ke S."/>
            <person name="Chen Y.Y."/>
            <person name="Wu W.L."/>
            <person name="Hsu J.L."/>
            <person name="Lin Y.F."/>
            <person name="Huang M.D."/>
            <person name="Li C.Y."/>
            <person name="Huang L."/>
            <person name="Wang Z.W."/>
            <person name="Zhao X."/>
            <person name="Zhong W.Y."/>
            <person name="Peng D.H."/>
            <person name="Ahmad S."/>
            <person name="Lan S."/>
            <person name="Zhang J.S."/>
            <person name="Tsai W.C."/>
            <person name="Van de Peer Y."/>
            <person name="Liu Z.J."/>
        </authorList>
    </citation>
    <scope>NUCLEOTIDE SEQUENCE</scope>
    <source>
        <strain evidence="4">CP</strain>
    </source>
</reference>
<organism evidence="4 5">
    <name type="scientific">Acorus calamus</name>
    <name type="common">Sweet flag</name>
    <dbReference type="NCBI Taxonomy" id="4465"/>
    <lineage>
        <taxon>Eukaryota</taxon>
        <taxon>Viridiplantae</taxon>
        <taxon>Streptophyta</taxon>
        <taxon>Embryophyta</taxon>
        <taxon>Tracheophyta</taxon>
        <taxon>Spermatophyta</taxon>
        <taxon>Magnoliopsida</taxon>
        <taxon>Liliopsida</taxon>
        <taxon>Acoraceae</taxon>
        <taxon>Acorus</taxon>
    </lineage>
</organism>
<dbReference type="InterPro" id="IPR058678">
    <property type="entry name" value="ARM_PUB"/>
</dbReference>
<feature type="coiled-coil region" evidence="2">
    <location>
        <begin position="77"/>
        <end position="112"/>
    </location>
</feature>
<dbReference type="PANTHER" id="PTHR46700">
    <property type="entry name" value="ARM REPEAT SUPERFAMILY PROTEIN"/>
    <property type="match status" value="1"/>
</dbReference>
<keyword evidence="2" id="KW-0175">Coiled coil</keyword>
<feature type="repeat" description="ARM" evidence="1">
    <location>
        <begin position="256"/>
        <end position="295"/>
    </location>
</feature>